<evidence type="ECO:0000313" key="1">
    <source>
        <dbReference type="EMBL" id="KAF2819068.1"/>
    </source>
</evidence>
<proteinExistence type="predicted"/>
<name>A0A6A6ZDX1_9PLEO</name>
<gene>
    <name evidence="1" type="ORF">CC86DRAFT_307909</name>
</gene>
<reference evidence="1" key="1">
    <citation type="journal article" date="2020" name="Stud. Mycol.">
        <title>101 Dothideomycetes genomes: a test case for predicting lifestyles and emergence of pathogens.</title>
        <authorList>
            <person name="Haridas S."/>
            <person name="Albert R."/>
            <person name="Binder M."/>
            <person name="Bloem J."/>
            <person name="Labutti K."/>
            <person name="Salamov A."/>
            <person name="Andreopoulos B."/>
            <person name="Baker S."/>
            <person name="Barry K."/>
            <person name="Bills G."/>
            <person name="Bluhm B."/>
            <person name="Cannon C."/>
            <person name="Castanera R."/>
            <person name="Culley D."/>
            <person name="Daum C."/>
            <person name="Ezra D."/>
            <person name="Gonzalez J."/>
            <person name="Henrissat B."/>
            <person name="Kuo A."/>
            <person name="Liang C."/>
            <person name="Lipzen A."/>
            <person name="Lutzoni F."/>
            <person name="Magnuson J."/>
            <person name="Mondo S."/>
            <person name="Nolan M."/>
            <person name="Ohm R."/>
            <person name="Pangilinan J."/>
            <person name="Park H.-J."/>
            <person name="Ramirez L."/>
            <person name="Alfaro M."/>
            <person name="Sun H."/>
            <person name="Tritt A."/>
            <person name="Yoshinaga Y."/>
            <person name="Zwiers L.-H."/>
            <person name="Turgeon B."/>
            <person name="Goodwin S."/>
            <person name="Spatafora J."/>
            <person name="Crous P."/>
            <person name="Grigoriev I."/>
        </authorList>
    </citation>
    <scope>NUCLEOTIDE SEQUENCE</scope>
    <source>
        <strain evidence="1">CBS 113818</strain>
    </source>
</reference>
<dbReference type="AlphaFoldDB" id="A0A6A6ZDX1"/>
<dbReference type="Proteomes" id="UP000799424">
    <property type="component" value="Unassembled WGS sequence"/>
</dbReference>
<evidence type="ECO:0000313" key="2">
    <source>
        <dbReference type="Proteomes" id="UP000799424"/>
    </source>
</evidence>
<keyword evidence="2" id="KW-1185">Reference proteome</keyword>
<organism evidence="1 2">
    <name type="scientific">Ophiobolus disseminans</name>
    <dbReference type="NCBI Taxonomy" id="1469910"/>
    <lineage>
        <taxon>Eukaryota</taxon>
        <taxon>Fungi</taxon>
        <taxon>Dikarya</taxon>
        <taxon>Ascomycota</taxon>
        <taxon>Pezizomycotina</taxon>
        <taxon>Dothideomycetes</taxon>
        <taxon>Pleosporomycetidae</taxon>
        <taxon>Pleosporales</taxon>
        <taxon>Pleosporineae</taxon>
        <taxon>Phaeosphaeriaceae</taxon>
        <taxon>Ophiobolus</taxon>
    </lineage>
</organism>
<accession>A0A6A6ZDX1</accession>
<dbReference type="OrthoDB" id="3744583at2759"/>
<protein>
    <submittedName>
        <fullName evidence="1">Uncharacterized protein</fullName>
    </submittedName>
</protein>
<sequence>MSNKDASFRFCIAALLIIQIACWALALADLFVPGKPRVIVRTTMDVISQMFARRSTVLLLYEDIRAAL</sequence>
<dbReference type="EMBL" id="MU006247">
    <property type="protein sequence ID" value="KAF2819068.1"/>
    <property type="molecule type" value="Genomic_DNA"/>
</dbReference>